<comment type="caution">
    <text evidence="1">The sequence shown here is derived from an EMBL/GenBank/DDBJ whole genome shotgun (WGS) entry which is preliminary data.</text>
</comment>
<gene>
    <name evidence="1" type="ORF">A0H76_2779</name>
</gene>
<reference evidence="1 2" key="1">
    <citation type="journal article" date="2017" name="Environ. Microbiol.">
        <title>Decay of the glycolytic pathway and adaptation to intranuclear parasitism within Enterocytozoonidae microsporidia.</title>
        <authorList>
            <person name="Wiredu Boakye D."/>
            <person name="Jaroenlak P."/>
            <person name="Prachumwat A."/>
            <person name="Williams T.A."/>
            <person name="Bateman K.S."/>
            <person name="Itsathitphaisarn O."/>
            <person name="Sritunyalucksana K."/>
            <person name="Paszkiewicz K.H."/>
            <person name="Moore K.A."/>
            <person name="Stentiford G.D."/>
            <person name="Williams B.A."/>
        </authorList>
    </citation>
    <scope>NUCLEOTIDE SEQUENCE [LARGE SCALE GENOMIC DNA]</scope>
    <source>
        <strain evidence="2">canceri</strain>
    </source>
</reference>
<name>A0A1X0QES0_9MICR</name>
<organism evidence="1 2">
    <name type="scientific">Hepatospora eriocheir</name>
    <dbReference type="NCBI Taxonomy" id="1081669"/>
    <lineage>
        <taxon>Eukaryota</taxon>
        <taxon>Fungi</taxon>
        <taxon>Fungi incertae sedis</taxon>
        <taxon>Microsporidia</taxon>
        <taxon>Hepatosporidae</taxon>
        <taxon>Hepatospora</taxon>
    </lineage>
</organism>
<dbReference type="Proteomes" id="UP000192501">
    <property type="component" value="Unassembled WGS sequence"/>
</dbReference>
<proteinExistence type="predicted"/>
<protein>
    <submittedName>
        <fullName evidence="1">Uncharacterized protein</fullName>
    </submittedName>
</protein>
<evidence type="ECO:0000313" key="1">
    <source>
        <dbReference type="EMBL" id="ORD98291.1"/>
    </source>
</evidence>
<sequence>MGPQSKEYRFKCYLTKNRFLPIEYYEHPLIKYFLFNFSVSNINYSVFKLTSDQFKEFLTN</sequence>
<evidence type="ECO:0000313" key="2">
    <source>
        <dbReference type="Proteomes" id="UP000192501"/>
    </source>
</evidence>
<dbReference type="AlphaFoldDB" id="A0A1X0QES0"/>
<dbReference type="VEuPathDB" id="MicrosporidiaDB:A0H76_2779"/>
<dbReference type="VEuPathDB" id="MicrosporidiaDB:HERIO_2468"/>
<dbReference type="EMBL" id="LTAI01000830">
    <property type="protein sequence ID" value="ORD98291.1"/>
    <property type="molecule type" value="Genomic_DNA"/>
</dbReference>
<accession>A0A1X0QES0</accession>